<dbReference type="HOGENOM" id="CLU_3234231_0_0_6"/>
<accession>A0A0C5VP79</accession>
<dbReference type="EMBL" id="CP007142">
    <property type="protein sequence ID" value="AJQ92064.1"/>
    <property type="molecule type" value="Genomic_DNA"/>
</dbReference>
<gene>
    <name evidence="1" type="ORF">YC6258_00008</name>
</gene>
<reference evidence="1 2" key="1">
    <citation type="submission" date="2014-01" db="EMBL/GenBank/DDBJ databases">
        <title>Full genme sequencing of cellulolytic bacterium Gynuella sunshinyii YC6258T gen. nov., sp. nov.</title>
        <authorList>
            <person name="Khan H."/>
            <person name="Chung E.J."/>
            <person name="Chung Y.R."/>
        </authorList>
    </citation>
    <scope>NUCLEOTIDE SEQUENCE [LARGE SCALE GENOMIC DNA]</scope>
    <source>
        <strain evidence="1 2">YC6258</strain>
    </source>
</reference>
<organism evidence="1 2">
    <name type="scientific">Gynuella sunshinyii YC6258</name>
    <dbReference type="NCBI Taxonomy" id="1445510"/>
    <lineage>
        <taxon>Bacteria</taxon>
        <taxon>Pseudomonadati</taxon>
        <taxon>Pseudomonadota</taxon>
        <taxon>Gammaproteobacteria</taxon>
        <taxon>Oceanospirillales</taxon>
        <taxon>Saccharospirillaceae</taxon>
        <taxon>Gynuella</taxon>
    </lineage>
</organism>
<proteinExistence type="predicted"/>
<dbReference type="AlphaFoldDB" id="A0A0C5VP79"/>
<name>A0A0C5VP79_9GAMM</name>
<evidence type="ECO:0000313" key="1">
    <source>
        <dbReference type="EMBL" id="AJQ92064.1"/>
    </source>
</evidence>
<keyword evidence="2" id="KW-1185">Reference proteome</keyword>
<dbReference type="KEGG" id="gsn:YC6258_00008"/>
<protein>
    <submittedName>
        <fullName evidence="1">Uncharacterized protein</fullName>
    </submittedName>
</protein>
<dbReference type="Proteomes" id="UP000032266">
    <property type="component" value="Chromosome"/>
</dbReference>
<sequence>MSDQTAGVLVKLSFGVLPVDHAVSLRSICPQAGRAFPFCVPKK</sequence>
<evidence type="ECO:0000313" key="2">
    <source>
        <dbReference type="Proteomes" id="UP000032266"/>
    </source>
</evidence>